<reference evidence="5 6" key="1">
    <citation type="journal article" date="2024" name="Nat. Commun.">
        <title>Phylogenomics reveals the evolutionary origins of lichenization in chlorophyte algae.</title>
        <authorList>
            <person name="Puginier C."/>
            <person name="Libourel C."/>
            <person name="Otte J."/>
            <person name="Skaloud P."/>
            <person name="Haon M."/>
            <person name="Grisel S."/>
            <person name="Petersen M."/>
            <person name="Berrin J.G."/>
            <person name="Delaux P.M."/>
            <person name="Dal Grande F."/>
            <person name="Keller J."/>
        </authorList>
    </citation>
    <scope>NUCLEOTIDE SEQUENCE [LARGE SCALE GENOMIC DNA]</scope>
    <source>
        <strain evidence="5 6">SAG 245.80</strain>
    </source>
</reference>
<dbReference type="CDD" id="cd04206">
    <property type="entry name" value="CuRO_1_LCC_like"/>
    <property type="match status" value="1"/>
</dbReference>
<dbReference type="PANTHER" id="PTHR11709">
    <property type="entry name" value="MULTI-COPPER OXIDASE"/>
    <property type="match status" value="1"/>
</dbReference>
<dbReference type="Gene3D" id="2.60.40.420">
    <property type="entry name" value="Cupredoxins - blue copper proteins"/>
    <property type="match status" value="3"/>
</dbReference>
<dbReference type="Proteomes" id="UP001445335">
    <property type="component" value="Unassembled WGS sequence"/>
</dbReference>
<evidence type="ECO:0000313" key="6">
    <source>
        <dbReference type="Proteomes" id="UP001445335"/>
    </source>
</evidence>
<evidence type="ECO:0000259" key="2">
    <source>
        <dbReference type="Pfam" id="PF00394"/>
    </source>
</evidence>
<sequence length="629" mass="68775">MTSMDCFEKQSIVVNSELTPTIEVTRGQVLEVTVFNELPTDWPQVTEGITVHWHGLDMRGAEFYDGVAYLHQCPITPGTNFTYRFTVDETPGTYWWHGHAGVERVDGFYGPLIIRPNGTEALAYDEERTLLVSDNFHGEANAMTFGLNRPFDATKQTNASGGWVWVDLPQSVLFNNRGMFADCGMGPYGNAKPIACKPAAQWVPPGRSEAQPWAAPTNKGCARYNLTVEAGKTYRLRVINTGSLAYQTLCFEGHNLTIVAADGYPTKPLVVSCLDINLGQRYDVLLKANQAPGNYWLTARPQFRPGSAAGYGVLRYSGANASALPASPAPQPDTLAPWTLAQLNQVRLSADLLGASANRSLAAHLGPNGLSPPGAAARVLLLNNTQPLLSSGQLRWALNNVATYKTPSCQPTLNQIKAQPQYLDQHARVSAEKYVNYDMLQTGNSSEPMVYMADSATPQAEPVAGQQFVTVGGGDVIDVIIQNMPANANGGDYRPGVGNNRTAMEQHPFHFHGHHFWVLGHGTGRWNASAAAGYNLLDPSFRDSYTVFKDGWIAIRFRADNPGLWNLHCHIDYHLFMGQKVYFLEEAGLISQPPPDFPACPATCTYNFAAWAPGTVKQMFGSSGYPARR</sequence>
<dbReference type="AlphaFoldDB" id="A0AAW1RVP3"/>
<dbReference type="InterPro" id="IPR045087">
    <property type="entry name" value="Cu-oxidase_fam"/>
</dbReference>
<dbReference type="EMBL" id="JALJOU010000023">
    <property type="protein sequence ID" value="KAK9837176.1"/>
    <property type="molecule type" value="Genomic_DNA"/>
</dbReference>
<dbReference type="GO" id="GO:0005507">
    <property type="term" value="F:copper ion binding"/>
    <property type="evidence" value="ECO:0007669"/>
    <property type="project" value="InterPro"/>
</dbReference>
<dbReference type="InterPro" id="IPR011707">
    <property type="entry name" value="Cu-oxidase-like_N"/>
</dbReference>
<comment type="similarity">
    <text evidence="1">Belongs to the multicopper oxidase family.</text>
</comment>
<keyword evidence="6" id="KW-1185">Reference proteome</keyword>
<evidence type="ECO:0008006" key="7">
    <source>
        <dbReference type="Google" id="ProtNLM"/>
    </source>
</evidence>
<organism evidence="5 6">
    <name type="scientific">Elliptochloris bilobata</name>
    <dbReference type="NCBI Taxonomy" id="381761"/>
    <lineage>
        <taxon>Eukaryota</taxon>
        <taxon>Viridiplantae</taxon>
        <taxon>Chlorophyta</taxon>
        <taxon>core chlorophytes</taxon>
        <taxon>Trebouxiophyceae</taxon>
        <taxon>Trebouxiophyceae incertae sedis</taxon>
        <taxon>Elliptochloris clade</taxon>
        <taxon>Elliptochloris</taxon>
    </lineage>
</organism>
<dbReference type="InterPro" id="IPR008972">
    <property type="entry name" value="Cupredoxin"/>
</dbReference>
<feature type="domain" description="Plastocyanin-like" evidence="4">
    <location>
        <begin position="3"/>
        <end position="117"/>
    </location>
</feature>
<dbReference type="FunFam" id="2.60.40.420:FF:000045">
    <property type="entry name" value="Laccase 2"/>
    <property type="match status" value="1"/>
</dbReference>
<dbReference type="SUPFAM" id="SSF49503">
    <property type="entry name" value="Cupredoxins"/>
    <property type="match status" value="3"/>
</dbReference>
<dbReference type="InterPro" id="IPR011706">
    <property type="entry name" value="Cu-oxidase_C"/>
</dbReference>
<dbReference type="Pfam" id="PF07731">
    <property type="entry name" value="Cu-oxidase_2"/>
    <property type="match status" value="1"/>
</dbReference>
<feature type="domain" description="Plastocyanin-like" evidence="3">
    <location>
        <begin position="465"/>
        <end position="586"/>
    </location>
</feature>
<dbReference type="CDD" id="cd04205">
    <property type="entry name" value="CuRO_2_LCC_like"/>
    <property type="match status" value="1"/>
</dbReference>
<protein>
    <recommendedName>
        <fullName evidence="7">Laccase</fullName>
    </recommendedName>
</protein>
<evidence type="ECO:0000259" key="3">
    <source>
        <dbReference type="Pfam" id="PF07731"/>
    </source>
</evidence>
<comment type="caution">
    <text evidence="5">The sequence shown here is derived from an EMBL/GenBank/DDBJ whole genome shotgun (WGS) entry which is preliminary data.</text>
</comment>
<dbReference type="Pfam" id="PF00394">
    <property type="entry name" value="Cu-oxidase"/>
    <property type="match status" value="1"/>
</dbReference>
<name>A0AAW1RVP3_9CHLO</name>
<accession>A0AAW1RVP3</accession>
<proteinExistence type="inferred from homology"/>
<evidence type="ECO:0000313" key="5">
    <source>
        <dbReference type="EMBL" id="KAK9837176.1"/>
    </source>
</evidence>
<dbReference type="Pfam" id="PF07732">
    <property type="entry name" value="Cu-oxidase_3"/>
    <property type="match status" value="1"/>
</dbReference>
<dbReference type="InterPro" id="IPR001117">
    <property type="entry name" value="Cu-oxidase_2nd"/>
</dbReference>
<feature type="domain" description="Plastocyanin-like" evidence="2">
    <location>
        <begin position="157"/>
        <end position="319"/>
    </location>
</feature>
<dbReference type="PANTHER" id="PTHR11709:SF511">
    <property type="entry name" value="LACCASE"/>
    <property type="match status" value="1"/>
</dbReference>
<dbReference type="GO" id="GO:0016491">
    <property type="term" value="F:oxidoreductase activity"/>
    <property type="evidence" value="ECO:0007669"/>
    <property type="project" value="InterPro"/>
</dbReference>
<evidence type="ECO:0000259" key="4">
    <source>
        <dbReference type="Pfam" id="PF07732"/>
    </source>
</evidence>
<evidence type="ECO:0000256" key="1">
    <source>
        <dbReference type="ARBA" id="ARBA00010609"/>
    </source>
</evidence>
<gene>
    <name evidence="5" type="ORF">WJX81_008696</name>
</gene>